<dbReference type="STRING" id="1458985.BJP34_15250"/>
<evidence type="ECO:0000259" key="7">
    <source>
        <dbReference type="PROSITE" id="PS50109"/>
    </source>
</evidence>
<dbReference type="Proteomes" id="UP000177870">
    <property type="component" value="Chromosome"/>
</dbReference>
<protein>
    <recommendedName>
        <fullName evidence="2">histidine kinase</fullName>
        <ecNumber evidence="2">2.7.13.3</ecNumber>
    </recommendedName>
</protein>
<proteinExistence type="predicted"/>
<dbReference type="SUPFAM" id="SSF55785">
    <property type="entry name" value="PYP-like sensor domain (PAS domain)"/>
    <property type="match status" value="1"/>
</dbReference>
<evidence type="ECO:0000313" key="9">
    <source>
        <dbReference type="EMBL" id="AOX00619.1"/>
    </source>
</evidence>
<dbReference type="Gene3D" id="3.30.565.10">
    <property type="entry name" value="Histidine kinase-like ATPase, C-terminal domain"/>
    <property type="match status" value="1"/>
</dbReference>
<dbReference type="PROSITE" id="PS50112">
    <property type="entry name" value="PAS"/>
    <property type="match status" value="1"/>
</dbReference>
<accession>A0A1D8TSK5</accession>
<keyword evidence="4" id="KW-0808">Transferase</keyword>
<dbReference type="InterPro" id="IPR036097">
    <property type="entry name" value="HisK_dim/P_sf"/>
</dbReference>
<feature type="domain" description="Histidine kinase" evidence="7">
    <location>
        <begin position="160"/>
        <end position="373"/>
    </location>
</feature>
<dbReference type="SMART" id="SM00387">
    <property type="entry name" value="HATPase_c"/>
    <property type="match status" value="1"/>
</dbReference>
<keyword evidence="5" id="KW-0418">Kinase</keyword>
<dbReference type="InterPro" id="IPR000014">
    <property type="entry name" value="PAS"/>
</dbReference>
<dbReference type="InterPro" id="IPR013656">
    <property type="entry name" value="PAS_4"/>
</dbReference>
<dbReference type="InterPro" id="IPR052162">
    <property type="entry name" value="Sensor_kinase/Photoreceptor"/>
</dbReference>
<evidence type="ECO:0000256" key="5">
    <source>
        <dbReference type="ARBA" id="ARBA00022777"/>
    </source>
</evidence>
<sequence length="375" mass="42888">MTLQKSDRIPAKPSLSSREYLFQSLVDNSPECIGVFDREFRYVYANPSLSKAIGIPQSELIGKTHRDLQMPEDFIHLWDRAMEKVFATGQEKSIEFQWNTENGRQFYQSCLVPELASDGSVEFVLGFSCGISDRITNTEFSRWIEQLQNSNRELEQFAYVASHDLQEPLRKVKSFTELLVEEYQGKLDHEADKYMAYIVDGVFRMQSLIKDLLAYSRLGRSELTFEPTDIAEVLEQVLENLSVTIKENHAVITHDPLPTISANPQHMVELFQNLISNGIKFRSEATPEIHIEAQLQESKWLIGVRDNGIGIPTKYAERIFSIFQRLHGRSKYPGTGIGLAICQKIVQCHGGNIWVESESGVGSRFYFTLPIHQSW</sequence>
<dbReference type="PROSITE" id="PS50109">
    <property type="entry name" value="HIS_KIN"/>
    <property type="match status" value="1"/>
</dbReference>
<dbReference type="Pfam" id="PF00512">
    <property type="entry name" value="HisKA"/>
    <property type="match status" value="1"/>
</dbReference>
<gene>
    <name evidence="9" type="ORF">BJP34_15250</name>
</gene>
<dbReference type="SMART" id="SM00388">
    <property type="entry name" value="HisKA"/>
    <property type="match status" value="1"/>
</dbReference>
<dbReference type="NCBIfam" id="TIGR00229">
    <property type="entry name" value="sensory_box"/>
    <property type="match status" value="1"/>
</dbReference>
<dbReference type="Gene3D" id="1.10.287.130">
    <property type="match status" value="1"/>
</dbReference>
<evidence type="ECO:0000256" key="6">
    <source>
        <dbReference type="ARBA" id="ARBA00023012"/>
    </source>
</evidence>
<dbReference type="KEGG" id="mpro:BJP34_15250"/>
<dbReference type="InterPro" id="IPR004358">
    <property type="entry name" value="Sig_transdc_His_kin-like_C"/>
</dbReference>
<dbReference type="InterPro" id="IPR003661">
    <property type="entry name" value="HisK_dim/P_dom"/>
</dbReference>
<dbReference type="InterPro" id="IPR003594">
    <property type="entry name" value="HATPase_dom"/>
</dbReference>
<dbReference type="Gene3D" id="3.30.450.20">
    <property type="entry name" value="PAS domain"/>
    <property type="match status" value="1"/>
</dbReference>
<dbReference type="EMBL" id="CP017599">
    <property type="protein sequence ID" value="AOX00619.1"/>
    <property type="molecule type" value="Genomic_DNA"/>
</dbReference>
<dbReference type="PANTHER" id="PTHR43304:SF1">
    <property type="entry name" value="PAC DOMAIN-CONTAINING PROTEIN"/>
    <property type="match status" value="1"/>
</dbReference>
<keyword evidence="6" id="KW-0902">Two-component regulatory system</keyword>
<dbReference type="InterPro" id="IPR005467">
    <property type="entry name" value="His_kinase_dom"/>
</dbReference>
<reference evidence="10" key="1">
    <citation type="submission" date="2016-10" db="EMBL/GenBank/DDBJ databases">
        <title>Comparative genomics uncovers the prolific and rare metabolic potential of the cyanobacterial genus Moorea.</title>
        <authorList>
            <person name="Leao T."/>
            <person name="Castelao G."/>
            <person name="Korobeynikov A."/>
            <person name="Monroe E.A."/>
            <person name="Podell S."/>
            <person name="Glukhov E."/>
            <person name="Allen E."/>
            <person name="Gerwick W.H."/>
            <person name="Gerwick L."/>
        </authorList>
    </citation>
    <scope>NUCLEOTIDE SEQUENCE [LARGE SCALE GENOMIC DNA]</scope>
    <source>
        <strain evidence="10">PAL-8-15-08-1</strain>
    </source>
</reference>
<dbReference type="SUPFAM" id="SSF47384">
    <property type="entry name" value="Homodimeric domain of signal transducing histidine kinase"/>
    <property type="match status" value="1"/>
</dbReference>
<dbReference type="SMART" id="SM00091">
    <property type="entry name" value="PAS"/>
    <property type="match status" value="1"/>
</dbReference>
<evidence type="ECO:0000256" key="4">
    <source>
        <dbReference type="ARBA" id="ARBA00022679"/>
    </source>
</evidence>
<evidence type="ECO:0000259" key="8">
    <source>
        <dbReference type="PROSITE" id="PS50112"/>
    </source>
</evidence>
<dbReference type="InterPro" id="IPR036890">
    <property type="entry name" value="HATPase_C_sf"/>
</dbReference>
<dbReference type="AlphaFoldDB" id="A0A1D8TSK5"/>
<dbReference type="Pfam" id="PF08448">
    <property type="entry name" value="PAS_4"/>
    <property type="match status" value="1"/>
</dbReference>
<dbReference type="FunFam" id="3.30.565.10:FF:000006">
    <property type="entry name" value="Sensor histidine kinase WalK"/>
    <property type="match status" value="1"/>
</dbReference>
<evidence type="ECO:0000256" key="1">
    <source>
        <dbReference type="ARBA" id="ARBA00000085"/>
    </source>
</evidence>
<keyword evidence="3" id="KW-0597">Phosphoprotein</keyword>
<dbReference type="SUPFAM" id="SSF55874">
    <property type="entry name" value="ATPase domain of HSP90 chaperone/DNA topoisomerase II/histidine kinase"/>
    <property type="match status" value="1"/>
</dbReference>
<evidence type="ECO:0000313" key="10">
    <source>
        <dbReference type="Proteomes" id="UP000177870"/>
    </source>
</evidence>
<dbReference type="EC" id="2.7.13.3" evidence="2"/>
<name>A0A1D8TSK5_9CYAN</name>
<dbReference type="RefSeq" id="WP_070393072.1">
    <property type="nucleotide sequence ID" value="NZ_CP017599.1"/>
</dbReference>
<dbReference type="CDD" id="cd00082">
    <property type="entry name" value="HisKA"/>
    <property type="match status" value="1"/>
</dbReference>
<feature type="domain" description="PAS" evidence="8">
    <location>
        <begin position="18"/>
        <end position="89"/>
    </location>
</feature>
<evidence type="ECO:0000256" key="3">
    <source>
        <dbReference type="ARBA" id="ARBA00022553"/>
    </source>
</evidence>
<organism evidence="9 10">
    <name type="scientific">Moorena producens PAL-8-15-08-1</name>
    <dbReference type="NCBI Taxonomy" id="1458985"/>
    <lineage>
        <taxon>Bacteria</taxon>
        <taxon>Bacillati</taxon>
        <taxon>Cyanobacteriota</taxon>
        <taxon>Cyanophyceae</taxon>
        <taxon>Coleofasciculales</taxon>
        <taxon>Coleofasciculaceae</taxon>
        <taxon>Moorena</taxon>
    </lineage>
</organism>
<dbReference type="Pfam" id="PF02518">
    <property type="entry name" value="HATPase_c"/>
    <property type="match status" value="1"/>
</dbReference>
<dbReference type="GO" id="GO:0000155">
    <property type="term" value="F:phosphorelay sensor kinase activity"/>
    <property type="evidence" value="ECO:0007669"/>
    <property type="project" value="InterPro"/>
</dbReference>
<dbReference type="CDD" id="cd00130">
    <property type="entry name" value="PAS"/>
    <property type="match status" value="1"/>
</dbReference>
<dbReference type="PANTHER" id="PTHR43304">
    <property type="entry name" value="PHYTOCHROME-LIKE PROTEIN CPH1"/>
    <property type="match status" value="1"/>
</dbReference>
<dbReference type="PRINTS" id="PR00344">
    <property type="entry name" value="BCTRLSENSOR"/>
</dbReference>
<dbReference type="InterPro" id="IPR035965">
    <property type="entry name" value="PAS-like_dom_sf"/>
</dbReference>
<evidence type="ECO:0000256" key="2">
    <source>
        <dbReference type="ARBA" id="ARBA00012438"/>
    </source>
</evidence>
<comment type="catalytic activity">
    <reaction evidence="1">
        <text>ATP + protein L-histidine = ADP + protein N-phospho-L-histidine.</text>
        <dbReference type="EC" id="2.7.13.3"/>
    </reaction>
</comment>